<dbReference type="SMART" id="SM00060">
    <property type="entry name" value="FN3"/>
    <property type="match status" value="4"/>
</dbReference>
<evidence type="ECO:0000256" key="2">
    <source>
        <dbReference type="SAM" id="MobiDB-lite"/>
    </source>
</evidence>
<feature type="compositionally biased region" description="Polar residues" evidence="2">
    <location>
        <begin position="972"/>
        <end position="982"/>
    </location>
</feature>
<feature type="compositionally biased region" description="Low complexity" evidence="2">
    <location>
        <begin position="987"/>
        <end position="997"/>
    </location>
</feature>
<keyword evidence="1" id="KW-0677">Repeat</keyword>
<feature type="transmembrane region" description="Helical" evidence="3">
    <location>
        <begin position="1212"/>
        <end position="1231"/>
    </location>
</feature>
<sequence>MMIKLLLKIIFITFLIIIYGLFVNFAESCLYDIVNYGSLYPDRAFVEVGKELSFDCKLEKEFVDNGTIDIARVFFDHNEIAIDTRFITRIDPYTVRLSIKNTSLDDIGNYSCKFNNTRGETKSICYSDDKPLNVDNFKCIYYYREKLLCSWTKPNNTILTVYSLYHYYEGILSEEKPCGHNYSDDYKQYCFWNISHEVSLHNARYYLLLKGENQLGTNEQSFEYDQTSITQLPPPRMKPKSEQFVNGRLQWIPPKSLLVDEKLKNMLQYRISVIDIYNNTLRMIDYNPHKHDGKSMSNNVSLKIKDLRPFTHYRFNISCKIDDSQNPYWSDMISVDILTEPKIPETSPQILNQSFMIDSMAEQRKVVIYWQQLANELKNGPDFEYFVSYSAENEQDWKNQTTLYPNLTLTLNNVSYLFRIYSKNSIGLSNNYSLFILPATKKILWNNDSNVLASMINVSMFPNGDYELDWTSINDSFIKDYTLFWCLAINDHGQCLDQIHWETKYKKHGHLRLPDLPDTHHVYKFGIAYNSHDQQTTGIIWAKCLANLKTKKIDGISFSVSNIKASSVVVNWKLACEAQRSLIDEFEISYCGPQSCKSENADKNENQFTLARLEPNTKYRITVGLPSLPKNNEIEIRTESGVPPSPKEFSCELIDDTEFLLRWRTPEAETINQFELKMTGPLSLFKEFQIKQDESCRLERTCNFTIKNLTGKLRPFSNYSFYLQACNDKHCSKEVQQVYRTKPSNPGIMIPPIVSSINDKLRVHLKPPVEPNGRIDYYHIRIYEQDKLIIDKRFVGNQQYVDVDFDSCKRLKDGDSKEYFLAVKASNLYNNQLFSGNYTDRMQIPLYCSPVYNRILLLIIGFICFIIFLCFVLFCTYRMFKSVKQKNDDFTINIGMEDQSFKDQFQTKFGSNQNYNPNNNDMLPEQSTPQQSQYRETNIDNVSNNNVSESSLMESDLTMANTATNANSSNTINDQAPLSSSGEADPNLLLINHSNNHINDDNHQNNNNNNRNNSTNLAKNSYIKLSTNQFCSSDSGVSDMNHHDNLEYFYNQDDSSLREPFLPNSKKSTQIINNGHRPMNGGGGGGGVTKGIGSFWSKLSSSTAAAAASLATSVSTAATAFYTFGAKLNNYYHHRLPVTTTNINNNNINNSSITKPAYFKPSVPPPTHILSGKLLSAFKRIIFICLNLKLKLFVDTPFLLPFSPMHPSLSSSSLALALIYPFYFLGHLYTVEHKICYNLKNRTKIYMSHLYIYQQKKNSTLPKVY</sequence>
<dbReference type="CDD" id="cd00063">
    <property type="entry name" value="FN3"/>
    <property type="match status" value="3"/>
</dbReference>
<evidence type="ECO:0000313" key="5">
    <source>
        <dbReference type="EMBL" id="KAH9521294.1"/>
    </source>
</evidence>
<dbReference type="PROSITE" id="PS50853">
    <property type="entry name" value="FN3"/>
    <property type="match status" value="1"/>
</dbReference>
<name>A0A922I776_DERFA</name>
<keyword evidence="3" id="KW-0812">Transmembrane</keyword>
<evidence type="ECO:0000259" key="4">
    <source>
        <dbReference type="PROSITE" id="PS50853"/>
    </source>
</evidence>
<feature type="compositionally biased region" description="Low complexity" evidence="2">
    <location>
        <begin position="1004"/>
        <end position="1016"/>
    </location>
</feature>
<dbReference type="InterPro" id="IPR036116">
    <property type="entry name" value="FN3_sf"/>
</dbReference>
<dbReference type="InterPro" id="IPR036179">
    <property type="entry name" value="Ig-like_dom_sf"/>
</dbReference>
<comment type="caution">
    <text evidence="5">The sequence shown here is derived from an EMBL/GenBank/DDBJ whole genome shotgun (WGS) entry which is preliminary data.</text>
</comment>
<dbReference type="SUPFAM" id="SSF49265">
    <property type="entry name" value="Fibronectin type III"/>
    <property type="match status" value="4"/>
</dbReference>
<dbReference type="PANTHER" id="PTHR46708:SF2">
    <property type="entry name" value="FIBRONECTIN TYPE-III DOMAIN-CONTAINING PROTEIN"/>
    <property type="match status" value="1"/>
</dbReference>
<dbReference type="InterPro" id="IPR003961">
    <property type="entry name" value="FN3_dom"/>
</dbReference>
<dbReference type="InterPro" id="IPR013783">
    <property type="entry name" value="Ig-like_fold"/>
</dbReference>
<gene>
    <name evidence="5" type="ORF">DERF_004963</name>
</gene>
<dbReference type="Pfam" id="PF00041">
    <property type="entry name" value="fn3"/>
    <property type="match status" value="1"/>
</dbReference>
<reference evidence="5" key="2">
    <citation type="journal article" date="2022" name="Res Sq">
        <title>Comparative Genomics Reveals Insights into the Divergent Evolution of Astigmatic Mites and Household Pest Adaptations.</title>
        <authorList>
            <person name="Xiong Q."/>
            <person name="Wan A.T.-Y."/>
            <person name="Liu X.-Y."/>
            <person name="Fung C.S.-H."/>
            <person name="Xiao X."/>
            <person name="Malainual N."/>
            <person name="Hou J."/>
            <person name="Wang L."/>
            <person name="Wang M."/>
            <person name="Yang K."/>
            <person name="Cui Y."/>
            <person name="Leung E."/>
            <person name="Nong W."/>
            <person name="Shin S.-K."/>
            <person name="Au S."/>
            <person name="Jeong K.Y."/>
            <person name="Chew F.T."/>
            <person name="Hui J."/>
            <person name="Leung T.F."/>
            <person name="Tungtrongchitr A."/>
            <person name="Zhong N."/>
            <person name="Liu Z."/>
            <person name="Tsui S."/>
        </authorList>
    </citation>
    <scope>NUCLEOTIDE SEQUENCE</scope>
    <source>
        <strain evidence="5">Derf</strain>
        <tissue evidence="5">Whole organism</tissue>
    </source>
</reference>
<dbReference type="SUPFAM" id="SSF48726">
    <property type="entry name" value="Immunoglobulin"/>
    <property type="match status" value="1"/>
</dbReference>
<organism evidence="5 6">
    <name type="scientific">Dermatophagoides farinae</name>
    <name type="common">American house dust mite</name>
    <dbReference type="NCBI Taxonomy" id="6954"/>
    <lineage>
        <taxon>Eukaryota</taxon>
        <taxon>Metazoa</taxon>
        <taxon>Ecdysozoa</taxon>
        <taxon>Arthropoda</taxon>
        <taxon>Chelicerata</taxon>
        <taxon>Arachnida</taxon>
        <taxon>Acari</taxon>
        <taxon>Acariformes</taxon>
        <taxon>Sarcoptiformes</taxon>
        <taxon>Astigmata</taxon>
        <taxon>Psoroptidia</taxon>
        <taxon>Analgoidea</taxon>
        <taxon>Pyroglyphidae</taxon>
        <taxon>Dermatophagoidinae</taxon>
        <taxon>Dermatophagoides</taxon>
    </lineage>
</organism>
<dbReference type="PANTHER" id="PTHR46708">
    <property type="entry name" value="TENASCIN"/>
    <property type="match status" value="1"/>
</dbReference>
<evidence type="ECO:0000256" key="3">
    <source>
        <dbReference type="SAM" id="Phobius"/>
    </source>
</evidence>
<feature type="domain" description="Fibronectin type-III" evidence="4">
    <location>
        <begin position="552"/>
        <end position="641"/>
    </location>
</feature>
<protein>
    <recommendedName>
        <fullName evidence="4">Fibronectin type-III domain-containing protein</fullName>
    </recommendedName>
</protein>
<proteinExistence type="predicted"/>
<dbReference type="Proteomes" id="UP000790347">
    <property type="component" value="Unassembled WGS sequence"/>
</dbReference>
<dbReference type="InterPro" id="IPR050991">
    <property type="entry name" value="ECM_Regulatory_Proteins"/>
</dbReference>
<accession>A0A922I776</accession>
<feature type="transmembrane region" description="Helical" evidence="3">
    <location>
        <begin position="5"/>
        <end position="26"/>
    </location>
</feature>
<dbReference type="CDD" id="cd00096">
    <property type="entry name" value="Ig"/>
    <property type="match status" value="1"/>
</dbReference>
<feature type="region of interest" description="Disordered" evidence="2">
    <location>
        <begin position="908"/>
        <end position="946"/>
    </location>
</feature>
<dbReference type="EMBL" id="ASGP02000002">
    <property type="protein sequence ID" value="KAH9521294.1"/>
    <property type="molecule type" value="Genomic_DNA"/>
</dbReference>
<keyword evidence="6" id="KW-1185">Reference proteome</keyword>
<feature type="region of interest" description="Disordered" evidence="2">
    <location>
        <begin position="963"/>
        <end position="1016"/>
    </location>
</feature>
<keyword evidence="3" id="KW-1133">Transmembrane helix</keyword>
<feature type="transmembrane region" description="Helical" evidence="3">
    <location>
        <begin position="855"/>
        <end position="877"/>
    </location>
</feature>
<evidence type="ECO:0000256" key="1">
    <source>
        <dbReference type="ARBA" id="ARBA00022737"/>
    </source>
</evidence>
<dbReference type="AlphaFoldDB" id="A0A922I776"/>
<evidence type="ECO:0000313" key="6">
    <source>
        <dbReference type="Proteomes" id="UP000790347"/>
    </source>
</evidence>
<keyword evidence="3" id="KW-0472">Membrane</keyword>
<feature type="compositionally biased region" description="Polar residues" evidence="2">
    <location>
        <begin position="908"/>
        <end position="940"/>
    </location>
</feature>
<reference evidence="5" key="1">
    <citation type="submission" date="2013-05" db="EMBL/GenBank/DDBJ databases">
        <authorList>
            <person name="Yim A.K.Y."/>
            <person name="Chan T.F."/>
            <person name="Ji K.M."/>
            <person name="Liu X.Y."/>
            <person name="Zhou J.W."/>
            <person name="Li R.Q."/>
            <person name="Yang K.Y."/>
            <person name="Li J."/>
            <person name="Li M."/>
            <person name="Law P.T.W."/>
            <person name="Wu Y.L."/>
            <person name="Cai Z.L."/>
            <person name="Qin H."/>
            <person name="Bao Y."/>
            <person name="Leung R.K.K."/>
            <person name="Ng P.K.S."/>
            <person name="Zou J."/>
            <person name="Zhong X.J."/>
            <person name="Ran P.X."/>
            <person name="Zhong N.S."/>
            <person name="Liu Z.G."/>
            <person name="Tsui S.K.W."/>
        </authorList>
    </citation>
    <scope>NUCLEOTIDE SEQUENCE</scope>
    <source>
        <strain evidence="5">Derf</strain>
        <tissue evidence="5">Whole organism</tissue>
    </source>
</reference>
<dbReference type="Gene3D" id="2.60.40.10">
    <property type="entry name" value="Immunoglobulins"/>
    <property type="match status" value="6"/>
</dbReference>